<feature type="non-terminal residue" evidence="2">
    <location>
        <position position="1"/>
    </location>
</feature>
<dbReference type="Proteomes" id="UP000682733">
    <property type="component" value="Unassembled WGS sequence"/>
</dbReference>
<protein>
    <submittedName>
        <fullName evidence="2">Uncharacterized protein</fullName>
    </submittedName>
</protein>
<evidence type="ECO:0000313" key="2">
    <source>
        <dbReference type="EMBL" id="CAF4435490.1"/>
    </source>
</evidence>
<accession>A0A8S2WCN0</accession>
<gene>
    <name evidence="2" type="ORF">TMI583_LOCUS45122</name>
</gene>
<dbReference type="EMBL" id="CAJOBA010079663">
    <property type="protein sequence ID" value="CAF4435490.1"/>
    <property type="molecule type" value="Genomic_DNA"/>
</dbReference>
<proteinExistence type="predicted"/>
<dbReference type="AlphaFoldDB" id="A0A8S2WCN0"/>
<name>A0A8S2WCN0_9BILA</name>
<comment type="caution">
    <text evidence="2">The sequence shown here is derived from an EMBL/GenBank/DDBJ whole genome shotgun (WGS) entry which is preliminary data.</text>
</comment>
<organism evidence="2 3">
    <name type="scientific">Didymodactylos carnosus</name>
    <dbReference type="NCBI Taxonomy" id="1234261"/>
    <lineage>
        <taxon>Eukaryota</taxon>
        <taxon>Metazoa</taxon>
        <taxon>Spiralia</taxon>
        <taxon>Gnathifera</taxon>
        <taxon>Rotifera</taxon>
        <taxon>Eurotatoria</taxon>
        <taxon>Bdelloidea</taxon>
        <taxon>Philodinida</taxon>
        <taxon>Philodinidae</taxon>
        <taxon>Didymodactylos</taxon>
    </lineage>
</organism>
<sequence length="173" mass="20276">MDSRLSPYEHAGYQDSRQQKFSLKRKHGLCRTTNATEMENVDNMEPRSSDIELQDDTVICDTVTISTTHRYPSRDRNKLSLQITSTLDHDYDGFNNFNNWLMKQICSGSIIRAQFAYEHLLTVTGRHDISFEKFKEYIVTYNNNLIKIYSRQNQGTYIIMSTPEQYADLLIKK</sequence>
<reference evidence="2" key="1">
    <citation type="submission" date="2021-02" db="EMBL/GenBank/DDBJ databases">
        <authorList>
            <person name="Nowell W R."/>
        </authorList>
    </citation>
    <scope>NUCLEOTIDE SEQUENCE</scope>
</reference>
<feature type="region of interest" description="Disordered" evidence="1">
    <location>
        <begin position="1"/>
        <end position="20"/>
    </location>
</feature>
<evidence type="ECO:0000313" key="3">
    <source>
        <dbReference type="Proteomes" id="UP000682733"/>
    </source>
</evidence>
<evidence type="ECO:0000256" key="1">
    <source>
        <dbReference type="SAM" id="MobiDB-lite"/>
    </source>
</evidence>